<dbReference type="Gene3D" id="2.30.29.30">
    <property type="entry name" value="Pleckstrin-homology domain (PH domain)/Phosphotyrosine-binding domain (PTB)"/>
    <property type="match status" value="1"/>
</dbReference>
<feature type="region of interest" description="Disordered" evidence="1">
    <location>
        <begin position="24"/>
        <end position="72"/>
    </location>
</feature>
<feature type="region of interest" description="Disordered" evidence="1">
    <location>
        <begin position="381"/>
        <end position="453"/>
    </location>
</feature>
<organism evidence="2 3">
    <name type="scientific">Torulaspora globosa</name>
    <dbReference type="NCBI Taxonomy" id="48254"/>
    <lineage>
        <taxon>Eukaryota</taxon>
        <taxon>Fungi</taxon>
        <taxon>Dikarya</taxon>
        <taxon>Ascomycota</taxon>
        <taxon>Saccharomycotina</taxon>
        <taxon>Saccharomycetes</taxon>
        <taxon>Saccharomycetales</taxon>
        <taxon>Saccharomycetaceae</taxon>
        <taxon>Torulaspora</taxon>
    </lineage>
</organism>
<feature type="compositionally biased region" description="Low complexity" evidence="1">
    <location>
        <begin position="25"/>
        <end position="41"/>
    </location>
</feature>
<name>A0A7H9HQQ8_9SACH</name>
<accession>A0A7H9HQQ8</accession>
<gene>
    <name evidence="2" type="ORF">HG537_0C02760</name>
</gene>
<dbReference type="PANTHER" id="PTHR37283:SF1">
    <property type="entry name" value="PH DOMAIN-CONTAINING PROTEIN YHR131C"/>
    <property type="match status" value="1"/>
</dbReference>
<evidence type="ECO:0000256" key="1">
    <source>
        <dbReference type="SAM" id="MobiDB-lite"/>
    </source>
</evidence>
<dbReference type="Proteomes" id="UP000510647">
    <property type="component" value="Chromosome 3"/>
</dbReference>
<feature type="compositionally biased region" description="Polar residues" evidence="1">
    <location>
        <begin position="404"/>
        <end position="414"/>
    </location>
</feature>
<feature type="region of interest" description="Disordered" evidence="1">
    <location>
        <begin position="575"/>
        <end position="606"/>
    </location>
</feature>
<protein>
    <recommendedName>
        <fullName evidence="4">PH domain-containing protein</fullName>
    </recommendedName>
</protein>
<feature type="compositionally biased region" description="Basic and acidic residues" evidence="1">
    <location>
        <begin position="62"/>
        <end position="72"/>
    </location>
</feature>
<dbReference type="EMBL" id="CP059269">
    <property type="protein sequence ID" value="QLQ79629.1"/>
    <property type="molecule type" value="Genomic_DNA"/>
</dbReference>
<evidence type="ECO:0000313" key="2">
    <source>
        <dbReference type="EMBL" id="QLQ79629.1"/>
    </source>
</evidence>
<dbReference type="OrthoDB" id="5865767at2759"/>
<dbReference type="PANTHER" id="PTHR37283">
    <property type="entry name" value="PH DOMAIN-CONTAINING PROTEIN YHR131C"/>
    <property type="match status" value="1"/>
</dbReference>
<sequence length="767" mass="87063">MSLPTACFNVNDNGQLGEIYRMKSRGSSSSMSIGEELTSSSNSGERIADNRRQNQGMRKGMLKSEKRIEENSKKSLPEVPRYLDDGNEIFHFIDPLPASPPSYSSCTPNKRIRFPVYDCIESWSPKALPPKYKPAVEAFTIVSMKSEWLSPYEPSPCKQWRNFVMQVNSTQLNFYHIDESLTAGIKHYSNGDSKLGSSHSHHSHFLSLKTRSTYQFNKADQERITFNIDKNRDKYLSDDKIVKTYSLQCAKLGIPTDYTKKTFVLRMRCESEQFLLNFSHVDDMIMFTMYLQMGICVSLDLDVREYPNYRVVPRRRRRSRPKRRDGLFSSDSHGNLNNCSKFLTSSGTSLSALEFSRTITEEPSPTKAKNARSLSSGLLQIYNKSPSSGQSSRTRTRSAPSSRKNSAAENSSGSPGLKSRLRGLFKTRNSASNRPTVERFHSPTRGLNSVLEDEEEDVAITRTKSLPHKGLPKKSSLLHNLPDRSINRQLPSSMNLMQSHASAFTNILGDHTLPFTPEEGTSSPGATSIDSIPVQRYNTHTQRDLDEFQKIVREHREAEVLDNNSNELLDCLTVPHEDEEDDEEDEDGDDYDNNTGRDPILTPDPEPATSVYAEEGIFHDSDDDYVYTVERRNGYRNRASSTTSALSNTPYGSDEVKWNPPIKEMSRRRYIRDSLRCIKPLSENHRWIGKVILRPTKAPPFETNNVPIIIGSNRFTPTNDYFHRGTDNKQIKNHYLKAFIAGPSGFLRAGTKIFTSGHHNRTNELLI</sequence>
<dbReference type="AlphaFoldDB" id="A0A7H9HQQ8"/>
<proteinExistence type="predicted"/>
<keyword evidence="3" id="KW-1185">Reference proteome</keyword>
<evidence type="ECO:0000313" key="3">
    <source>
        <dbReference type="Proteomes" id="UP000510647"/>
    </source>
</evidence>
<feature type="compositionally biased region" description="Acidic residues" evidence="1">
    <location>
        <begin position="577"/>
        <end position="592"/>
    </location>
</feature>
<evidence type="ECO:0008006" key="4">
    <source>
        <dbReference type="Google" id="ProtNLM"/>
    </source>
</evidence>
<dbReference type="InterPro" id="IPR011993">
    <property type="entry name" value="PH-like_dom_sf"/>
</dbReference>
<reference evidence="2 3" key="1">
    <citation type="submission" date="2020-06" db="EMBL/GenBank/DDBJ databases">
        <title>The yeast mating-type switching endonuclease HO is a domesticated member of an unorthodox homing genetic element family.</title>
        <authorList>
            <person name="Coughlan A.Y."/>
            <person name="Lombardi L."/>
            <person name="Braun-Galleani S."/>
            <person name="Martos A.R."/>
            <person name="Galeote V."/>
            <person name="Bigey F."/>
            <person name="Dequin S."/>
            <person name="Byrne K.P."/>
            <person name="Wolfe K.H."/>
        </authorList>
    </citation>
    <scope>NUCLEOTIDE SEQUENCE [LARGE SCALE GENOMIC DNA]</scope>
    <source>
        <strain evidence="2 3">CBS2947</strain>
    </source>
</reference>
<feature type="compositionally biased region" description="Low complexity" evidence="1">
    <location>
        <begin position="385"/>
        <end position="403"/>
    </location>
</feature>